<dbReference type="WBParaSite" id="jg3702">
    <property type="protein sequence ID" value="jg3702"/>
    <property type="gene ID" value="jg3702"/>
</dbReference>
<evidence type="ECO:0000313" key="1">
    <source>
        <dbReference type="Proteomes" id="UP000887574"/>
    </source>
</evidence>
<sequence>MQQKRRLGNHRSARHGKVRIARLSVRIFGSAQTGWRNKLSEQVYESKELILDEYKDLTSDLSMHCSEALEILEGQHKIHFKINFHWMWCRVLRRKDMDMSNTRVWLCWTSLKEGIAKLWQNATSARPKGWISAEVEVNELGILPGETVRISLTIENTVKRRMQETFGCTSVHTPILCQQLDFRAGNRLDHRLVDQKSLTTAVHSCGTCKANLAKGLKPN</sequence>
<protein>
    <submittedName>
        <fullName evidence="2">Uncharacterized protein</fullName>
    </submittedName>
</protein>
<organism evidence="1 2">
    <name type="scientific">Ditylenchus dipsaci</name>
    <dbReference type="NCBI Taxonomy" id="166011"/>
    <lineage>
        <taxon>Eukaryota</taxon>
        <taxon>Metazoa</taxon>
        <taxon>Ecdysozoa</taxon>
        <taxon>Nematoda</taxon>
        <taxon>Chromadorea</taxon>
        <taxon>Rhabditida</taxon>
        <taxon>Tylenchina</taxon>
        <taxon>Tylenchomorpha</taxon>
        <taxon>Sphaerularioidea</taxon>
        <taxon>Anguinidae</taxon>
        <taxon>Anguininae</taxon>
        <taxon>Ditylenchus</taxon>
    </lineage>
</organism>
<dbReference type="AlphaFoldDB" id="A0A915E7N5"/>
<keyword evidence="1" id="KW-1185">Reference proteome</keyword>
<accession>A0A915E7N5</accession>
<name>A0A915E7N5_9BILA</name>
<reference evidence="2" key="1">
    <citation type="submission" date="2022-11" db="UniProtKB">
        <authorList>
            <consortium name="WormBaseParasite"/>
        </authorList>
    </citation>
    <scope>IDENTIFICATION</scope>
</reference>
<evidence type="ECO:0000313" key="2">
    <source>
        <dbReference type="WBParaSite" id="jg3702"/>
    </source>
</evidence>
<proteinExistence type="predicted"/>
<dbReference type="Proteomes" id="UP000887574">
    <property type="component" value="Unplaced"/>
</dbReference>